<dbReference type="OrthoDB" id="9792335at2"/>
<keyword evidence="8" id="KW-0479">Metal-binding</keyword>
<keyword evidence="13" id="KW-0170">Cobalt</keyword>
<evidence type="ECO:0000256" key="9">
    <source>
        <dbReference type="ARBA" id="ARBA00022801"/>
    </source>
</evidence>
<dbReference type="AlphaFoldDB" id="A0A1D4J3C4"/>
<dbReference type="EMBL" id="FMPI01000002">
    <property type="protein sequence ID" value="SCS37918.1"/>
    <property type="molecule type" value="Genomic_DNA"/>
</dbReference>
<reference evidence="16 18" key="1">
    <citation type="submission" date="2016-09" db="EMBL/GenBank/DDBJ databases">
        <authorList>
            <consortium name="Pathogen Informatics"/>
            <person name="Sun Q."/>
            <person name="Inoue M."/>
        </authorList>
    </citation>
    <scope>NUCLEOTIDE SEQUENCE [LARGE SCALE GENOMIC DNA]</scope>
    <source>
        <strain evidence="16 18">82C</strain>
    </source>
</reference>
<evidence type="ECO:0000256" key="3">
    <source>
        <dbReference type="ARBA" id="ARBA00005130"/>
    </source>
</evidence>
<evidence type="ECO:0000256" key="4">
    <source>
        <dbReference type="ARBA" id="ARBA00006247"/>
    </source>
</evidence>
<protein>
    <recommendedName>
        <fullName evidence="6">Probable succinyl-diaminopimelate desuccinylase</fullName>
        <ecNumber evidence="5">3.5.1.18</ecNumber>
    </recommendedName>
</protein>
<evidence type="ECO:0000313" key="18">
    <source>
        <dbReference type="Proteomes" id="UP000095412"/>
    </source>
</evidence>
<evidence type="ECO:0000256" key="10">
    <source>
        <dbReference type="ARBA" id="ARBA00022833"/>
    </source>
</evidence>
<dbReference type="EC" id="3.5.1.18" evidence="5"/>
<dbReference type="EMBL" id="FMPG01000002">
    <property type="protein sequence ID" value="SCS56107.1"/>
    <property type="molecule type" value="Genomic_DNA"/>
</dbReference>
<keyword evidence="10" id="KW-0862">Zinc</keyword>
<dbReference type="InterPro" id="IPR010182">
    <property type="entry name" value="ArgE/DapE"/>
</dbReference>
<keyword evidence="7" id="KW-0028">Amino-acid biosynthesis</keyword>
<dbReference type="Pfam" id="PF07687">
    <property type="entry name" value="M20_dimer"/>
    <property type="match status" value="1"/>
</dbReference>
<dbReference type="PANTHER" id="PTHR43808:SF8">
    <property type="entry name" value="PEPTIDASE M20 DIMERISATION DOMAIN-CONTAINING PROTEIN"/>
    <property type="match status" value="1"/>
</dbReference>
<dbReference type="PROSITE" id="PS00758">
    <property type="entry name" value="ARGE_DAPE_CPG2_1"/>
    <property type="match status" value="1"/>
</dbReference>
<dbReference type="UniPathway" id="UPA00034">
    <property type="reaction ID" value="UER00021"/>
</dbReference>
<evidence type="ECO:0000256" key="2">
    <source>
        <dbReference type="ARBA" id="ARBA00001947"/>
    </source>
</evidence>
<dbReference type="InterPro" id="IPR036264">
    <property type="entry name" value="Bact_exopeptidase_dim_dom"/>
</dbReference>
<evidence type="ECO:0000256" key="1">
    <source>
        <dbReference type="ARBA" id="ARBA00001941"/>
    </source>
</evidence>
<dbReference type="Proteomes" id="UP000095768">
    <property type="component" value="Unassembled WGS sequence"/>
</dbReference>
<evidence type="ECO:0000313" key="16">
    <source>
        <dbReference type="EMBL" id="SCS37918.1"/>
    </source>
</evidence>
<comment type="cofactor">
    <cofactor evidence="2">
        <name>Zn(2+)</name>
        <dbReference type="ChEBI" id="CHEBI:29105"/>
    </cofactor>
</comment>
<evidence type="ECO:0000313" key="17">
    <source>
        <dbReference type="EMBL" id="SCS56107.1"/>
    </source>
</evidence>
<dbReference type="Pfam" id="PF01546">
    <property type="entry name" value="Peptidase_M20"/>
    <property type="match status" value="1"/>
</dbReference>
<keyword evidence="11" id="KW-0220">Diaminopimelate biosynthesis</keyword>
<evidence type="ECO:0000256" key="11">
    <source>
        <dbReference type="ARBA" id="ARBA00022915"/>
    </source>
</evidence>
<evidence type="ECO:0000259" key="15">
    <source>
        <dbReference type="Pfam" id="PF07687"/>
    </source>
</evidence>
<dbReference type="NCBIfam" id="NF006365">
    <property type="entry name" value="PRK08588.1"/>
    <property type="match status" value="1"/>
</dbReference>
<evidence type="ECO:0000256" key="13">
    <source>
        <dbReference type="ARBA" id="ARBA00023285"/>
    </source>
</evidence>
<dbReference type="PANTHER" id="PTHR43808">
    <property type="entry name" value="ACETYLORNITHINE DEACETYLASE"/>
    <property type="match status" value="1"/>
</dbReference>
<comment type="cofactor">
    <cofactor evidence="1">
        <name>Co(2+)</name>
        <dbReference type="ChEBI" id="CHEBI:48828"/>
    </cofactor>
</comment>
<dbReference type="Proteomes" id="UP000095412">
    <property type="component" value="Unassembled WGS sequence"/>
</dbReference>
<dbReference type="SUPFAM" id="SSF53187">
    <property type="entry name" value="Zn-dependent exopeptidases"/>
    <property type="match status" value="1"/>
</dbReference>
<dbReference type="GO" id="GO:0009014">
    <property type="term" value="F:succinyl-diaminopimelate desuccinylase activity"/>
    <property type="evidence" value="ECO:0007669"/>
    <property type="project" value="UniProtKB-EC"/>
</dbReference>
<evidence type="ECO:0000256" key="8">
    <source>
        <dbReference type="ARBA" id="ARBA00022723"/>
    </source>
</evidence>
<proteinExistence type="inferred from homology"/>
<evidence type="ECO:0000313" key="19">
    <source>
        <dbReference type="Proteomes" id="UP000095768"/>
    </source>
</evidence>
<evidence type="ECO:0000256" key="14">
    <source>
        <dbReference type="ARBA" id="ARBA00051301"/>
    </source>
</evidence>
<organism evidence="17 19">
    <name type="scientific">Staphylococcus caeli</name>
    <dbReference type="NCBI Taxonomy" id="2201815"/>
    <lineage>
        <taxon>Bacteria</taxon>
        <taxon>Bacillati</taxon>
        <taxon>Bacillota</taxon>
        <taxon>Bacilli</taxon>
        <taxon>Bacillales</taxon>
        <taxon>Staphylococcaceae</taxon>
        <taxon>Staphylococcus</taxon>
    </lineage>
</organism>
<dbReference type="SUPFAM" id="SSF55031">
    <property type="entry name" value="Bacterial exopeptidase dimerisation domain"/>
    <property type="match status" value="1"/>
</dbReference>
<dbReference type="Gene3D" id="3.30.70.360">
    <property type="match status" value="1"/>
</dbReference>
<dbReference type="Gene3D" id="3.40.630.10">
    <property type="entry name" value="Zn peptidases"/>
    <property type="match status" value="1"/>
</dbReference>
<evidence type="ECO:0000256" key="6">
    <source>
        <dbReference type="ARBA" id="ARBA00016853"/>
    </source>
</evidence>
<evidence type="ECO:0000256" key="12">
    <source>
        <dbReference type="ARBA" id="ARBA00023154"/>
    </source>
</evidence>
<gene>
    <name evidence="17" type="primary">dapE_1</name>
    <name evidence="17" type="ORF">SAMEA2297795_00699</name>
    <name evidence="16" type="ORF">SAMEA2297796_00375</name>
</gene>
<keyword evidence="18" id="KW-1185">Reference proteome</keyword>
<comment type="similarity">
    <text evidence="4">Belongs to the peptidase M20A family.</text>
</comment>
<evidence type="ECO:0000256" key="5">
    <source>
        <dbReference type="ARBA" id="ARBA00011921"/>
    </source>
</evidence>
<dbReference type="PROSITE" id="PS00759">
    <property type="entry name" value="ARGE_DAPE_CPG2_2"/>
    <property type="match status" value="1"/>
</dbReference>
<keyword evidence="9 17" id="KW-0378">Hydrolase</keyword>
<keyword evidence="12" id="KW-0457">Lysine biosynthesis</keyword>
<dbReference type="CDD" id="cd08659">
    <property type="entry name" value="M20_ArgE_DapE-like"/>
    <property type="match status" value="1"/>
</dbReference>
<dbReference type="GO" id="GO:0019877">
    <property type="term" value="P:diaminopimelate biosynthetic process"/>
    <property type="evidence" value="ECO:0007669"/>
    <property type="project" value="UniProtKB-KW"/>
</dbReference>
<evidence type="ECO:0000256" key="7">
    <source>
        <dbReference type="ARBA" id="ARBA00022605"/>
    </source>
</evidence>
<dbReference type="GO" id="GO:0046872">
    <property type="term" value="F:metal ion binding"/>
    <property type="evidence" value="ECO:0007669"/>
    <property type="project" value="UniProtKB-KW"/>
</dbReference>
<feature type="domain" description="Peptidase M20 dimerisation" evidence="15">
    <location>
        <begin position="176"/>
        <end position="281"/>
    </location>
</feature>
<dbReference type="GO" id="GO:0009089">
    <property type="term" value="P:lysine biosynthetic process via diaminopimelate"/>
    <property type="evidence" value="ECO:0007669"/>
    <property type="project" value="UniProtKB-UniPathway"/>
</dbReference>
<dbReference type="InterPro" id="IPR002933">
    <property type="entry name" value="Peptidase_M20"/>
</dbReference>
<name>A0A1D4J3C4_9STAP</name>
<dbReference type="InterPro" id="IPR001261">
    <property type="entry name" value="ArgE/DapE_CS"/>
</dbReference>
<dbReference type="InterPro" id="IPR011650">
    <property type="entry name" value="Peptidase_M20_dimer"/>
</dbReference>
<sequence length="389" mass="42954">MSVLSNEARVKILSDIIEIQSVNEKELDVAHYLQQLFKQYDIQSEILKLDGEDSRANLVAEVGNGKPVVGVSGHMDVVTTGDTDQWHYNPFKLTEDNEGKLHGRGSADMKSGLAALAISLIEIKAAGTLNKGTIRFMATAGEEVTSNGAALLHDKGYMDDVDALLIAEPSQDGIVYTHKGTMDIRVTSKGKSAHSSMPELGFNAINPLVDFIHYLNAEYNKVDVHSELLGTPTMNATVINGGDQVNSIPEFSEALFNMRTIPDFDNTKFEALFNQIKDKVATEDNGEITIDPYVNRNPVYTNGNNDFLKLAKSLGDEYFNRDLDVTSSTATTDASYLMKDKDESFAFVMYGPGETGQAHQVDEYVYKDTYLTFINLYIQLLPQYLNSAN</sequence>
<dbReference type="RefSeq" id="WP_069994518.1">
    <property type="nucleotide sequence ID" value="NZ_FMPG01000002.1"/>
</dbReference>
<dbReference type="NCBIfam" id="TIGR01910">
    <property type="entry name" value="DapE-ArgE"/>
    <property type="match status" value="1"/>
</dbReference>
<dbReference type="InterPro" id="IPR050072">
    <property type="entry name" value="Peptidase_M20A"/>
</dbReference>
<reference evidence="17 19" key="2">
    <citation type="submission" date="2016-09" db="EMBL/GenBank/DDBJ databases">
        <authorList>
            <consortium name="Pathogen Informatics"/>
        </authorList>
    </citation>
    <scope>NUCLEOTIDE SEQUENCE [LARGE SCALE GENOMIC DNA]</scope>
    <source>
        <strain evidence="17 19">82B</strain>
    </source>
</reference>
<accession>A0A1D4J3C4</accession>
<comment type="catalytic activity">
    <reaction evidence="14">
        <text>N-succinyl-(2S,6S)-2,6-diaminopimelate + H2O = (2S,6S)-2,6-diaminopimelate + succinate</text>
        <dbReference type="Rhea" id="RHEA:22608"/>
        <dbReference type="ChEBI" id="CHEBI:15377"/>
        <dbReference type="ChEBI" id="CHEBI:30031"/>
        <dbReference type="ChEBI" id="CHEBI:57609"/>
        <dbReference type="ChEBI" id="CHEBI:58087"/>
        <dbReference type="EC" id="3.5.1.18"/>
    </reaction>
</comment>
<comment type="pathway">
    <text evidence="3">Amino-acid biosynthesis; L-lysine biosynthesis via DAP pathway; LL-2,6-diaminopimelate from (S)-tetrahydrodipicolinate (succinylase route): step 3/3.</text>
</comment>